<reference evidence="13 14" key="1">
    <citation type="submission" date="2020-02" db="EMBL/GenBank/DDBJ databases">
        <title>Genomic and physiological characterization of two novel Nitrospinaceae genera.</title>
        <authorList>
            <person name="Mueller A.J."/>
            <person name="Jung M.-Y."/>
            <person name="Strachan C.R."/>
            <person name="Herbold C.W."/>
            <person name="Kirkegaard R.H."/>
            <person name="Daims H."/>
        </authorList>
    </citation>
    <scope>NUCLEOTIDE SEQUENCE [LARGE SCALE GENOMIC DNA]</scope>
    <source>
        <strain evidence="13">EB</strain>
    </source>
</reference>
<dbReference type="Proteomes" id="UP000594688">
    <property type="component" value="Chromosome"/>
</dbReference>
<dbReference type="KEGG" id="nli:G3M70_06670"/>
<evidence type="ECO:0000256" key="3">
    <source>
        <dbReference type="ARBA" id="ARBA00022553"/>
    </source>
</evidence>
<dbReference type="Gene3D" id="3.40.50.1000">
    <property type="entry name" value="HAD superfamily/HAD-like"/>
    <property type="match status" value="1"/>
</dbReference>
<dbReference type="Gene3D" id="3.40.1110.10">
    <property type="entry name" value="Calcium-transporting ATPase, cytoplasmic domain N"/>
    <property type="match status" value="1"/>
</dbReference>
<organism evidence="13 14">
    <name type="scientific">Candidatus Nitronauta litoralis</name>
    <dbReference type="NCBI Taxonomy" id="2705533"/>
    <lineage>
        <taxon>Bacteria</taxon>
        <taxon>Pseudomonadati</taxon>
        <taxon>Nitrospinota/Tectimicrobiota group</taxon>
        <taxon>Nitrospinota</taxon>
        <taxon>Nitrospinia</taxon>
        <taxon>Nitrospinales</taxon>
        <taxon>Nitrospinaceae</taxon>
        <taxon>Candidatus Nitronauta</taxon>
    </lineage>
</organism>
<dbReference type="GO" id="GO:0005524">
    <property type="term" value="F:ATP binding"/>
    <property type="evidence" value="ECO:0007669"/>
    <property type="project" value="UniProtKB-KW"/>
</dbReference>
<comment type="subcellular location">
    <subcellularLocation>
        <location evidence="1">Endomembrane system</location>
        <topology evidence="1">Multi-pass membrane protein</topology>
    </subcellularLocation>
</comment>
<dbReference type="PROSITE" id="PS00154">
    <property type="entry name" value="ATPASE_E1_E2"/>
    <property type="match status" value="1"/>
</dbReference>
<dbReference type="InterPro" id="IPR036412">
    <property type="entry name" value="HAD-like_sf"/>
</dbReference>
<dbReference type="GO" id="GO:0016887">
    <property type="term" value="F:ATP hydrolysis activity"/>
    <property type="evidence" value="ECO:0007669"/>
    <property type="project" value="InterPro"/>
</dbReference>
<evidence type="ECO:0000256" key="8">
    <source>
        <dbReference type="ARBA" id="ARBA00022967"/>
    </source>
</evidence>
<evidence type="ECO:0000256" key="1">
    <source>
        <dbReference type="ARBA" id="ARBA00004127"/>
    </source>
</evidence>
<feature type="transmembrane region" description="Helical" evidence="11">
    <location>
        <begin position="100"/>
        <end position="116"/>
    </location>
</feature>
<dbReference type="InterPro" id="IPR059000">
    <property type="entry name" value="ATPase_P-type_domA"/>
</dbReference>
<name>A0A7T0BV86_9BACT</name>
<feature type="transmembrane region" description="Helical" evidence="11">
    <location>
        <begin position="706"/>
        <end position="726"/>
    </location>
</feature>
<evidence type="ECO:0000256" key="10">
    <source>
        <dbReference type="ARBA" id="ARBA00023136"/>
    </source>
</evidence>
<dbReference type="InterPro" id="IPR023214">
    <property type="entry name" value="HAD_sf"/>
</dbReference>
<dbReference type="Gene3D" id="2.70.150.10">
    <property type="entry name" value="Calcium-transporting ATPase, cytoplasmic transduction domain A"/>
    <property type="match status" value="1"/>
</dbReference>
<dbReference type="GO" id="GO:0012505">
    <property type="term" value="C:endomembrane system"/>
    <property type="evidence" value="ECO:0007669"/>
    <property type="project" value="UniProtKB-SubCell"/>
</dbReference>
<feature type="transmembrane region" description="Helical" evidence="11">
    <location>
        <begin position="291"/>
        <end position="317"/>
    </location>
</feature>
<feature type="transmembrane region" description="Helical" evidence="11">
    <location>
        <begin position="879"/>
        <end position="898"/>
    </location>
</feature>
<dbReference type="PRINTS" id="PR00120">
    <property type="entry name" value="HATPASE"/>
</dbReference>
<dbReference type="GO" id="GO:1990573">
    <property type="term" value="P:potassium ion import across plasma membrane"/>
    <property type="evidence" value="ECO:0007669"/>
    <property type="project" value="TreeGrafter"/>
</dbReference>
<sequence length="913" mass="99341">MVTDQLNRAGKKTDKDVPVPDVSWYGLSEDLCYSKLDSSPTGITREEAARRLKSVGPNRLPQSHPPSKFEILVRQFQSPFVYILAIAALVSIAIGEWVDAGFIFGVLCLNAVIGGFQEWKAEKSAQALQKLLQTRATVEREGRVFEISAEDVVPGDLVWLESGNRVPADVRLLMTHSLEADESLLTGESLAVQKDAQWLEDKPVPVANRLNMGHAGSIIVRGRAKGLVVATGMLTEVGHVAKAMLGTGQGKPPLMVRMEKFSKKLAWVVMVVILLVGILGVMTQGHSVMDMLMFAVALAVAVIPEGLPVALTVALAIGTNRMARRGVIIRRLAAVEGLGSCTLIASDKTGTLTCNELTVREIRLPDSKTLRVSGQGFTPEGVLHEGTHHVKPDQLSPELKSLVQAAVLNNEGDLRHSNDDWIYRGDPTDIALLSLGMKLNLQRDLLLDEFPQINQIPFEPEYRYSATFHRDKEGQVHVFVKGSPEKVLSMCREVSEDARQRHFQSAEEMAGQGFRVLALAKGNPATPPDEAHAPSEPADLTFLGFVGMIDPLRSGVREAVNDCRNAGIEVAIITGDHPVTALAIANDLGLNMTPDQVITGDELEKKSTEELQEIARTVRLFARVAPNQKLELVQAMQKAGHFVAVTGDGVNDAPALRTANIGTAMGKSGTDVAREAAELVISDDNFATIVGGIEEGRVAYSNIRKIIFMLISTGAAEVVFVCLALLSGLPLPLTPVQLLWLNLVTQGIQDVGMGFEPKEGDELQKSPRNPDEPIFDSLMIERSVIVALWMGITGFLLFNTLIAQGIELQSARNVLLLLIVLFINIHMANCRSETKSAFKIPLMQNPVLAIGVAGAFLLHLVSMHLPVAQRVLKTEPVSAGMWLTVVALAGTILILMEAHKKWWNYRQKIKQSS</sequence>
<accession>A0A7T0BV86</accession>
<evidence type="ECO:0000256" key="2">
    <source>
        <dbReference type="ARBA" id="ARBA00005675"/>
    </source>
</evidence>
<dbReference type="PRINTS" id="PR00119">
    <property type="entry name" value="CATATPASE"/>
</dbReference>
<dbReference type="InterPro" id="IPR004014">
    <property type="entry name" value="ATPase_P-typ_cation-transptr_N"/>
</dbReference>
<keyword evidence="9 11" id="KW-1133">Transmembrane helix</keyword>
<dbReference type="InterPro" id="IPR023299">
    <property type="entry name" value="ATPase_P-typ_cyto_dom_N"/>
</dbReference>
<dbReference type="SUPFAM" id="SSF56784">
    <property type="entry name" value="HAD-like"/>
    <property type="match status" value="1"/>
</dbReference>
<gene>
    <name evidence="13" type="ORF">G3M70_06670</name>
</gene>
<dbReference type="PANTHER" id="PTHR43294">
    <property type="entry name" value="SODIUM/POTASSIUM-TRANSPORTING ATPASE SUBUNIT ALPHA"/>
    <property type="match status" value="1"/>
</dbReference>
<evidence type="ECO:0000259" key="12">
    <source>
        <dbReference type="SMART" id="SM00831"/>
    </source>
</evidence>
<protein>
    <submittedName>
        <fullName evidence="13">HAD-IC family P-type ATPase</fullName>
    </submittedName>
</protein>
<keyword evidence="8" id="KW-1278">Translocase</keyword>
<dbReference type="GO" id="GO:0030007">
    <property type="term" value="P:intracellular potassium ion homeostasis"/>
    <property type="evidence" value="ECO:0007669"/>
    <property type="project" value="TreeGrafter"/>
</dbReference>
<keyword evidence="7" id="KW-0460">Magnesium</keyword>
<feature type="transmembrane region" description="Helical" evidence="11">
    <location>
        <begin position="810"/>
        <end position="827"/>
    </location>
</feature>
<dbReference type="SFLD" id="SFLDS00003">
    <property type="entry name" value="Haloacid_Dehalogenase"/>
    <property type="match status" value="1"/>
</dbReference>
<dbReference type="InterPro" id="IPR044492">
    <property type="entry name" value="P_typ_ATPase_HD_dom"/>
</dbReference>
<dbReference type="SFLD" id="SFLDG00002">
    <property type="entry name" value="C1.7:_P-type_atpase_like"/>
    <property type="match status" value="1"/>
</dbReference>
<dbReference type="NCBIfam" id="TIGR01494">
    <property type="entry name" value="ATPase_P-type"/>
    <property type="match status" value="2"/>
</dbReference>
<feature type="transmembrane region" description="Helical" evidence="11">
    <location>
        <begin position="784"/>
        <end position="804"/>
    </location>
</feature>
<dbReference type="SUPFAM" id="SSF81665">
    <property type="entry name" value="Calcium ATPase, transmembrane domain M"/>
    <property type="match status" value="1"/>
</dbReference>
<dbReference type="GO" id="GO:0036376">
    <property type="term" value="P:sodium ion export across plasma membrane"/>
    <property type="evidence" value="ECO:0007669"/>
    <property type="project" value="TreeGrafter"/>
</dbReference>
<keyword evidence="5" id="KW-0547">Nucleotide-binding</keyword>
<evidence type="ECO:0000256" key="9">
    <source>
        <dbReference type="ARBA" id="ARBA00022989"/>
    </source>
</evidence>
<dbReference type="SUPFAM" id="SSF81660">
    <property type="entry name" value="Metal cation-transporting ATPase, ATP-binding domain N"/>
    <property type="match status" value="1"/>
</dbReference>
<dbReference type="FunFam" id="2.70.150.10:FF:000160">
    <property type="entry name" value="Sarcoplasmic/endoplasmic reticulum calcium ATPase 1"/>
    <property type="match status" value="1"/>
</dbReference>
<dbReference type="GO" id="GO:0005391">
    <property type="term" value="F:P-type sodium:potassium-exchanging transporter activity"/>
    <property type="evidence" value="ECO:0007669"/>
    <property type="project" value="TreeGrafter"/>
</dbReference>
<dbReference type="Pfam" id="PF13246">
    <property type="entry name" value="Cation_ATPase"/>
    <property type="match status" value="1"/>
</dbReference>
<evidence type="ECO:0000256" key="4">
    <source>
        <dbReference type="ARBA" id="ARBA00022692"/>
    </source>
</evidence>
<dbReference type="InterPro" id="IPR018303">
    <property type="entry name" value="ATPase_P-typ_P_site"/>
</dbReference>
<dbReference type="GO" id="GO:1902600">
    <property type="term" value="P:proton transmembrane transport"/>
    <property type="evidence" value="ECO:0007669"/>
    <property type="project" value="TreeGrafter"/>
</dbReference>
<dbReference type="SFLD" id="SFLDF00027">
    <property type="entry name" value="p-type_atpase"/>
    <property type="match status" value="1"/>
</dbReference>
<dbReference type="InterPro" id="IPR050510">
    <property type="entry name" value="Cation_transp_ATPase_P-type"/>
</dbReference>
<dbReference type="GO" id="GO:0005886">
    <property type="term" value="C:plasma membrane"/>
    <property type="evidence" value="ECO:0007669"/>
    <property type="project" value="TreeGrafter"/>
</dbReference>
<dbReference type="PANTHER" id="PTHR43294:SF20">
    <property type="entry name" value="P-TYPE ATPASE"/>
    <property type="match status" value="1"/>
</dbReference>
<feature type="transmembrane region" description="Helical" evidence="11">
    <location>
        <begin position="847"/>
        <end position="867"/>
    </location>
</feature>
<dbReference type="SMART" id="SM00831">
    <property type="entry name" value="Cation_ATPase_N"/>
    <property type="match status" value="1"/>
</dbReference>
<dbReference type="EMBL" id="CP048685">
    <property type="protein sequence ID" value="QPJ61585.1"/>
    <property type="molecule type" value="Genomic_DNA"/>
</dbReference>
<keyword evidence="4 11" id="KW-0812">Transmembrane</keyword>
<comment type="similarity">
    <text evidence="2">Belongs to the cation transport ATPase (P-type) (TC 3.A.3) family. Type IIA subfamily.</text>
</comment>
<feature type="transmembrane region" description="Helical" evidence="11">
    <location>
        <begin position="265"/>
        <end position="285"/>
    </location>
</feature>
<keyword evidence="10 11" id="KW-0472">Membrane</keyword>
<dbReference type="SUPFAM" id="SSF81653">
    <property type="entry name" value="Calcium ATPase, transduction domain A"/>
    <property type="match status" value="1"/>
</dbReference>
<proteinExistence type="inferred from homology"/>
<keyword evidence="3" id="KW-0597">Phosphoprotein</keyword>
<evidence type="ECO:0000313" key="14">
    <source>
        <dbReference type="Proteomes" id="UP000594688"/>
    </source>
</evidence>
<evidence type="ECO:0000313" key="13">
    <source>
        <dbReference type="EMBL" id="QPJ61585.1"/>
    </source>
</evidence>
<keyword evidence="6" id="KW-0067">ATP-binding</keyword>
<dbReference type="GO" id="GO:0006883">
    <property type="term" value="P:intracellular sodium ion homeostasis"/>
    <property type="evidence" value="ECO:0007669"/>
    <property type="project" value="TreeGrafter"/>
</dbReference>
<dbReference type="Pfam" id="PF00689">
    <property type="entry name" value="Cation_ATPase_C"/>
    <property type="match status" value="1"/>
</dbReference>
<feature type="domain" description="Cation-transporting P-type ATPase N-terminal" evidence="12">
    <location>
        <begin position="23"/>
        <end position="96"/>
    </location>
</feature>
<dbReference type="InterPro" id="IPR023298">
    <property type="entry name" value="ATPase_P-typ_TM_dom_sf"/>
</dbReference>
<dbReference type="InterPro" id="IPR008250">
    <property type="entry name" value="ATPase_P-typ_transduc_dom_A_sf"/>
</dbReference>
<dbReference type="Gene3D" id="1.20.1110.10">
    <property type="entry name" value="Calcium-transporting ATPase, transmembrane domain"/>
    <property type="match status" value="1"/>
</dbReference>
<evidence type="ECO:0000256" key="5">
    <source>
        <dbReference type="ARBA" id="ARBA00022741"/>
    </source>
</evidence>
<dbReference type="Pfam" id="PF00690">
    <property type="entry name" value="Cation_ATPase_N"/>
    <property type="match status" value="1"/>
</dbReference>
<evidence type="ECO:0000256" key="6">
    <source>
        <dbReference type="ARBA" id="ARBA00022840"/>
    </source>
</evidence>
<dbReference type="AlphaFoldDB" id="A0A7T0BV86"/>
<dbReference type="FunFam" id="3.40.50.1000:FF:000193">
    <property type="entry name" value="Plasma membrane calcium-transporting ATPase 2"/>
    <property type="match status" value="1"/>
</dbReference>
<dbReference type="InterPro" id="IPR006068">
    <property type="entry name" value="ATPase_P-typ_cation-transptr_C"/>
</dbReference>
<feature type="transmembrane region" description="Helical" evidence="11">
    <location>
        <begin position="76"/>
        <end position="94"/>
    </location>
</feature>
<dbReference type="InterPro" id="IPR001757">
    <property type="entry name" value="P_typ_ATPase"/>
</dbReference>
<dbReference type="Pfam" id="PF00122">
    <property type="entry name" value="E1-E2_ATPase"/>
    <property type="match status" value="1"/>
</dbReference>
<evidence type="ECO:0000256" key="11">
    <source>
        <dbReference type="SAM" id="Phobius"/>
    </source>
</evidence>
<evidence type="ECO:0000256" key="7">
    <source>
        <dbReference type="ARBA" id="ARBA00022842"/>
    </source>
</evidence>